<gene>
    <name evidence="1" type="ORF">EBAPG3_014685</name>
</gene>
<dbReference type="AlphaFoldDB" id="A0A1W6SSX8"/>
<reference evidence="1 2" key="1">
    <citation type="journal article" date="2015" name="Int. J. Syst. Evol. Microbiol.">
        <title>Nitrosospira lacus sp. nov., a psychrotolerant, ammonia-oxidizing bacterium from sandy lake sediment.</title>
        <authorList>
            <person name="Urakawa H."/>
            <person name="Garcia J.C."/>
            <person name="Nielsen J.L."/>
            <person name="Le V.Q."/>
            <person name="Kozlowski J.A."/>
            <person name="Stein L.Y."/>
            <person name="Lim C.K."/>
            <person name="Pommerening-Roser A."/>
            <person name="Martens-Habbena W."/>
            <person name="Stahl D.A."/>
            <person name="Klotz M.G."/>
        </authorList>
    </citation>
    <scope>NUCLEOTIDE SEQUENCE [LARGE SCALE GENOMIC DNA]</scope>
    <source>
        <strain evidence="1 2">APG3</strain>
    </source>
</reference>
<dbReference type="EMBL" id="CP021106">
    <property type="protein sequence ID" value="ARO88914.1"/>
    <property type="molecule type" value="Genomic_DNA"/>
</dbReference>
<keyword evidence="2" id="KW-1185">Reference proteome</keyword>
<protein>
    <submittedName>
        <fullName evidence="1">Uncharacterized protein</fullName>
    </submittedName>
</protein>
<evidence type="ECO:0000313" key="1">
    <source>
        <dbReference type="EMBL" id="ARO88914.1"/>
    </source>
</evidence>
<dbReference type="Proteomes" id="UP000012179">
    <property type="component" value="Chromosome"/>
</dbReference>
<evidence type="ECO:0000313" key="2">
    <source>
        <dbReference type="Proteomes" id="UP000012179"/>
    </source>
</evidence>
<accession>A0A1W6SSX8</accession>
<organism evidence="1 2">
    <name type="scientific">Nitrosospira lacus</name>
    <dbReference type="NCBI Taxonomy" id="1288494"/>
    <lineage>
        <taxon>Bacteria</taxon>
        <taxon>Pseudomonadati</taxon>
        <taxon>Pseudomonadota</taxon>
        <taxon>Betaproteobacteria</taxon>
        <taxon>Nitrosomonadales</taxon>
        <taxon>Nitrosomonadaceae</taxon>
        <taxon>Nitrosospira</taxon>
    </lineage>
</organism>
<proteinExistence type="predicted"/>
<sequence>MTGRHAISSKLILNLVSPAGIGQREHWRNARMKFVNQDIHSLTSKRLFSWKHWEQVLQEGRFYGK</sequence>
<name>A0A1W6SSX8_9PROT</name>